<dbReference type="OrthoDB" id="10009406at2759"/>
<evidence type="ECO:0000256" key="2">
    <source>
        <dbReference type="ARBA" id="ARBA00022723"/>
    </source>
</evidence>
<proteinExistence type="predicted"/>
<dbReference type="PROSITE" id="PS50950">
    <property type="entry name" value="ZF_THAP"/>
    <property type="match status" value="1"/>
</dbReference>
<dbReference type="InterPro" id="IPR027806">
    <property type="entry name" value="HARBI1_dom"/>
</dbReference>
<reference evidence="10" key="1">
    <citation type="submission" date="2015-02" db="EMBL/GenBank/DDBJ databases">
        <title>Genome sequencing for Strongylocentrotus purpuratus.</title>
        <authorList>
            <person name="Murali S."/>
            <person name="Liu Y."/>
            <person name="Vee V."/>
            <person name="English A."/>
            <person name="Wang M."/>
            <person name="Skinner E."/>
            <person name="Han Y."/>
            <person name="Muzny D.M."/>
            <person name="Worley K.C."/>
            <person name="Gibbs R.A."/>
        </authorList>
    </citation>
    <scope>NUCLEOTIDE SEQUENCE</scope>
</reference>
<dbReference type="EnsemblMetazoa" id="XM_030976424">
    <property type="protein sequence ID" value="XP_030832284"/>
    <property type="gene ID" value="LOC115918394"/>
</dbReference>
<dbReference type="GO" id="GO:0008270">
    <property type="term" value="F:zinc ion binding"/>
    <property type="evidence" value="ECO:0007669"/>
    <property type="project" value="UniProtKB-KW"/>
</dbReference>
<feature type="compositionally biased region" description="Acidic residues" evidence="7">
    <location>
        <begin position="134"/>
        <end position="148"/>
    </location>
</feature>
<protein>
    <recommendedName>
        <fullName evidence="8">THAP-type domain-containing protein</fullName>
    </recommendedName>
</protein>
<organism evidence="9 10">
    <name type="scientific">Strongylocentrotus purpuratus</name>
    <name type="common">Purple sea urchin</name>
    <dbReference type="NCBI Taxonomy" id="7668"/>
    <lineage>
        <taxon>Eukaryota</taxon>
        <taxon>Metazoa</taxon>
        <taxon>Echinodermata</taxon>
        <taxon>Eleutherozoa</taxon>
        <taxon>Echinozoa</taxon>
        <taxon>Echinoidea</taxon>
        <taxon>Euechinoidea</taxon>
        <taxon>Echinacea</taxon>
        <taxon>Camarodonta</taxon>
        <taxon>Echinidea</taxon>
        <taxon>Strongylocentrotidae</taxon>
        <taxon>Strongylocentrotus</taxon>
    </lineage>
</organism>
<evidence type="ECO:0000256" key="7">
    <source>
        <dbReference type="SAM" id="MobiDB-lite"/>
    </source>
</evidence>
<evidence type="ECO:0000256" key="3">
    <source>
        <dbReference type="ARBA" id="ARBA00022771"/>
    </source>
</evidence>
<reference evidence="9" key="2">
    <citation type="submission" date="2021-01" db="UniProtKB">
        <authorList>
            <consortium name="EnsemblMetazoa"/>
        </authorList>
    </citation>
    <scope>IDENTIFICATION</scope>
</reference>
<evidence type="ECO:0000259" key="8">
    <source>
        <dbReference type="PROSITE" id="PS50950"/>
    </source>
</evidence>
<dbReference type="GO" id="GO:0003677">
    <property type="term" value="F:DNA binding"/>
    <property type="evidence" value="ECO:0007669"/>
    <property type="project" value="UniProtKB-UniRule"/>
</dbReference>
<dbReference type="SUPFAM" id="SSF57716">
    <property type="entry name" value="Glucocorticoid receptor-like (DNA-binding domain)"/>
    <property type="match status" value="1"/>
</dbReference>
<comment type="cofactor">
    <cofactor evidence="1">
        <name>a divalent metal cation</name>
        <dbReference type="ChEBI" id="CHEBI:60240"/>
    </cofactor>
</comment>
<accession>A0A7M7N7S7</accession>
<evidence type="ECO:0000313" key="9">
    <source>
        <dbReference type="EnsemblMetazoa" id="XP_030832284"/>
    </source>
</evidence>
<keyword evidence="4" id="KW-0862">Zinc</keyword>
<feature type="region of interest" description="Disordered" evidence="7">
    <location>
        <begin position="113"/>
        <end position="167"/>
    </location>
</feature>
<dbReference type="GeneID" id="115918394"/>
<feature type="domain" description="THAP-type" evidence="8">
    <location>
        <begin position="8"/>
        <end position="106"/>
    </location>
</feature>
<keyword evidence="5 6" id="KW-0238">DNA-binding</keyword>
<dbReference type="AlphaFoldDB" id="A0A7M7N7S7"/>
<dbReference type="Pfam" id="PF13359">
    <property type="entry name" value="DDE_Tnp_4"/>
    <property type="match status" value="1"/>
</dbReference>
<dbReference type="SMART" id="SM00980">
    <property type="entry name" value="THAP"/>
    <property type="match status" value="1"/>
</dbReference>
<dbReference type="PANTHER" id="PTHR23080">
    <property type="entry name" value="THAP DOMAIN PROTEIN"/>
    <property type="match status" value="1"/>
</dbReference>
<feature type="compositionally biased region" description="Polar residues" evidence="7">
    <location>
        <begin position="153"/>
        <end position="162"/>
    </location>
</feature>
<evidence type="ECO:0000256" key="4">
    <source>
        <dbReference type="ARBA" id="ARBA00022833"/>
    </source>
</evidence>
<keyword evidence="3 6" id="KW-0863">Zinc-finger</keyword>
<keyword evidence="10" id="KW-1185">Reference proteome</keyword>
<dbReference type="InterPro" id="IPR027805">
    <property type="entry name" value="Transposase_HTH_dom"/>
</dbReference>
<dbReference type="Pfam" id="PF05485">
    <property type="entry name" value="THAP"/>
    <property type="match status" value="1"/>
</dbReference>
<keyword evidence="2" id="KW-0479">Metal-binding</keyword>
<evidence type="ECO:0000256" key="6">
    <source>
        <dbReference type="PROSITE-ProRule" id="PRU00309"/>
    </source>
</evidence>
<name>A0A7M7N7S7_STRPU</name>
<dbReference type="OMA" id="QPCLIND"/>
<evidence type="ECO:0000256" key="5">
    <source>
        <dbReference type="ARBA" id="ARBA00023125"/>
    </source>
</evidence>
<dbReference type="InParanoid" id="A0A7M7N7S7"/>
<dbReference type="Proteomes" id="UP000007110">
    <property type="component" value="Unassembled WGS sequence"/>
</dbReference>
<dbReference type="RefSeq" id="XP_030832284.1">
    <property type="nucleotide sequence ID" value="XM_030976424.1"/>
</dbReference>
<evidence type="ECO:0000256" key="1">
    <source>
        <dbReference type="ARBA" id="ARBA00001968"/>
    </source>
</evidence>
<sequence length="523" mass="59665">MKKSKTGTGKNCAVVGCTNNSKKLRKWKLLVCEIHSPLTHDECECLQPYQMHRFPNGRYHDSARKLQEWLKNINRKNFIPNANSRVCSVHFKDGKPTADQPYPFQCLGYKSYKRLTPGRPQPKRRVPLNSTDMATDDEQPNELPDNDEGGNGTTHTSMQTETPKMEDSPFKWQDIPLQDHNYAIKDQSWRTVSKASQTDHCPEASVTNMDNCVVKFYTGLRLAVFWAFVNSLIMSLSSIPNFKIAVHDQILLLLMRLRLGLMFTDLGVRFRISRTTACTIFSTWLPLMANYMRCNIIFWPPRDTLARIRPKSFATFHPKATCIIDCFEIFVQRPLNLMKRAQTYSNYKSHNTYKALYCIAPNGFVCFVSKLFGGRASDTFISRNCGFGEHLLPGDEVLADRGFTITDILPPGVKLSIPTFTRGFKDRRLPEKCVTETRRIANVRIHVERAIRRLKCFKILSSTIPATVQNVDDILIVCAGLCNLQPLLINEESESMDSDNSEDTGSEGKIILVLNNNLRIIYD</sequence>
<dbReference type="InterPro" id="IPR006612">
    <property type="entry name" value="THAP_Znf"/>
</dbReference>
<evidence type="ECO:0000313" key="10">
    <source>
        <dbReference type="Proteomes" id="UP000007110"/>
    </source>
</evidence>
<dbReference type="PANTHER" id="PTHR23080:SF143">
    <property type="entry name" value="SI:DKEY-56D12.4"/>
    <property type="match status" value="1"/>
</dbReference>
<dbReference type="KEGG" id="spu:115918394"/>
<dbReference type="Pfam" id="PF13613">
    <property type="entry name" value="HTH_Tnp_4"/>
    <property type="match status" value="1"/>
</dbReference>